<dbReference type="KEGG" id="rcu:8273508"/>
<organism evidence="1 2">
    <name type="scientific">Ricinus communis</name>
    <name type="common">Castor bean</name>
    <dbReference type="NCBI Taxonomy" id="3988"/>
    <lineage>
        <taxon>Eukaryota</taxon>
        <taxon>Viridiplantae</taxon>
        <taxon>Streptophyta</taxon>
        <taxon>Embryophyta</taxon>
        <taxon>Tracheophyta</taxon>
        <taxon>Spermatophyta</taxon>
        <taxon>Magnoliopsida</taxon>
        <taxon>eudicotyledons</taxon>
        <taxon>Gunneridae</taxon>
        <taxon>Pentapetalae</taxon>
        <taxon>rosids</taxon>
        <taxon>fabids</taxon>
        <taxon>Malpighiales</taxon>
        <taxon>Euphorbiaceae</taxon>
        <taxon>Acalyphoideae</taxon>
        <taxon>Acalypheae</taxon>
        <taxon>Ricinus</taxon>
    </lineage>
</organism>
<dbReference type="eggNOG" id="ENOG502S3XK">
    <property type="taxonomic scope" value="Eukaryota"/>
</dbReference>
<reference evidence="2" key="1">
    <citation type="journal article" date="2010" name="Nat. Biotechnol.">
        <title>Draft genome sequence of the oilseed species Ricinus communis.</title>
        <authorList>
            <person name="Chan A.P."/>
            <person name="Crabtree J."/>
            <person name="Zhao Q."/>
            <person name="Lorenzi H."/>
            <person name="Orvis J."/>
            <person name="Puiu D."/>
            <person name="Melake-Berhan A."/>
            <person name="Jones K.M."/>
            <person name="Redman J."/>
            <person name="Chen G."/>
            <person name="Cahoon E.B."/>
            <person name="Gedil M."/>
            <person name="Stanke M."/>
            <person name="Haas B.J."/>
            <person name="Wortman J.R."/>
            <person name="Fraser-Liggett C.M."/>
            <person name="Ravel J."/>
            <person name="Rabinowicz P.D."/>
        </authorList>
    </citation>
    <scope>NUCLEOTIDE SEQUENCE [LARGE SCALE GENOMIC DNA]</scope>
    <source>
        <strain evidence="2">cv. Hale</strain>
    </source>
</reference>
<dbReference type="OrthoDB" id="1923394at2759"/>
<accession>B9SPL1</accession>
<protein>
    <submittedName>
        <fullName evidence="1">Uncharacterized protein</fullName>
    </submittedName>
</protein>
<dbReference type="OMA" id="VSRERWS"/>
<proteinExistence type="predicted"/>
<dbReference type="PANTHER" id="PTHR33052">
    <property type="entry name" value="DUF4228 DOMAIN PROTEIN-RELATED"/>
    <property type="match status" value="1"/>
</dbReference>
<dbReference type="Pfam" id="PF14009">
    <property type="entry name" value="PADRE"/>
    <property type="match status" value="1"/>
</dbReference>
<evidence type="ECO:0000313" key="1">
    <source>
        <dbReference type="EMBL" id="EEF34487.1"/>
    </source>
</evidence>
<name>B9SPL1_RICCO</name>
<dbReference type="AlphaFoldDB" id="B9SPL1"/>
<dbReference type="Proteomes" id="UP000008311">
    <property type="component" value="Unassembled WGS sequence"/>
</dbReference>
<keyword evidence="2" id="KW-1185">Reference proteome</keyword>
<evidence type="ECO:0000313" key="2">
    <source>
        <dbReference type="Proteomes" id="UP000008311"/>
    </source>
</evidence>
<dbReference type="InterPro" id="IPR025322">
    <property type="entry name" value="PADRE_dom"/>
</dbReference>
<sequence length="206" mass="23381">MLKACVHLLGQNQGSHNESRRKKDVGIAPISFNLRSQSKDFSVRIVHAGGREELYPHEVPASHLMEKYPGMRVARPEVFKNPHQSLLWPDEILLPGHKYLMIPTSTARKLKHRQIRKSRVTGNAEGKDEMSDVNITWEAGQDISDESVSSAKEFYTSKVRLSRDSKRPMRRGIKAKKPFVPPLPKTRILWGPGWEPSLTSVQEVSP</sequence>
<dbReference type="EMBL" id="EQ974068">
    <property type="protein sequence ID" value="EEF34487.1"/>
    <property type="molecule type" value="Genomic_DNA"/>
</dbReference>
<dbReference type="InParanoid" id="B9SPL1"/>
<gene>
    <name evidence="1" type="ORF">RCOM_0024980</name>
</gene>